<dbReference type="InterPro" id="IPR023867">
    <property type="entry name" value="Sulphatase_maturase_rSAM"/>
</dbReference>
<reference evidence="6 7" key="1">
    <citation type="submission" date="2020-08" db="EMBL/GenBank/DDBJ databases">
        <title>A Genomic Blueprint of the Chicken Gut Microbiome.</title>
        <authorList>
            <person name="Gilroy R."/>
            <person name="Ravi A."/>
            <person name="Getino M."/>
            <person name="Pursley I."/>
            <person name="Horton D.L."/>
            <person name="Alikhan N.-F."/>
            <person name="Baker D."/>
            <person name="Gharbi K."/>
            <person name="Hall N."/>
            <person name="Watson M."/>
            <person name="Adriaenssens E.M."/>
            <person name="Foster-Nyarko E."/>
            <person name="Jarju S."/>
            <person name="Secka A."/>
            <person name="Antonio M."/>
            <person name="Oren A."/>
            <person name="Chaudhuri R."/>
            <person name="La Ragione R.M."/>
            <person name="Hildebrand F."/>
            <person name="Pallen M.J."/>
        </authorList>
    </citation>
    <scope>NUCLEOTIDE SEQUENCE [LARGE SCALE GENOMIC DNA]</scope>
    <source>
        <strain evidence="6 7">Sa3CVN1</strain>
    </source>
</reference>
<protein>
    <submittedName>
        <fullName evidence="6">Radical SAM peptide maturase, CXXX-repeat target family</fullName>
    </submittedName>
</protein>
<comment type="caution">
    <text evidence="6">The sequence shown here is derived from an EMBL/GenBank/DDBJ whole genome shotgun (WGS) entry which is preliminary data.</text>
</comment>
<sequence>MNSKSKVMMGEMRESWKESLAKTITFSVTEECNLACKYCYMTGKNTKNKMSFETAKKTVDYILQNREIFDEEAVVWEFVGGEPFLEIDLIDQITDYIKFQMYILDHPWFNSFRFNFSSNGILYDTPAVQKYIKKNRGHLSIGLSVDGNKIKHDMQRVNLHGDGSYDNVMKNVPLWLKQFPGSVTKSTFAHEDLLYLKDSIISLWENGIKTVTANVVFEDVWHEGDDLIFENQLKELADYILEKDLWREYSVRFFSPSIGFPLRKEDLKKNYCGAGKMLAIDYQGRFFPCLRFLDFTLNNHKGLCIGDMDNGINQDMIRPFQALNLESQSKEECVNCEVASGCAWCTGFDYDAADTDTIYQRATFNCKMHKANVRACEYFWNKFEKVTGIVSPRKRYRESMKETYEEDSNAAYMQIITSDDITPHCTYRNWRNTSNVMDKQMFDEGLKFCEKNNFTPVILGTLKDESTEWINIVDGKANKISENTIVICDNNTKIPTGFEGNCILLISRANIDKLNEFVRKIYPAVSRINVVLENIDKWVTCDIDVYREQLDNLKSFVIDTYKNENPLEINVLTDRLDLNDMCNCDAGENTFTLAPNGKIYICAAFYFNNPDDYIGDLVNGIHIKNNYLLELKNAPICSSCDAYHCRRCKYLNKKLTGEINTPSKIQCVISNIERNKSRELQLELNKQKIISSEEIIGPIDYIDPLDKLLNNVRSVEGV</sequence>
<dbReference type="SFLD" id="SFLDG01386">
    <property type="entry name" value="main_SPASM_domain-containing"/>
    <property type="match status" value="1"/>
</dbReference>
<evidence type="ECO:0000256" key="3">
    <source>
        <dbReference type="ARBA" id="ARBA00023004"/>
    </source>
</evidence>
<dbReference type="SFLD" id="SFLDG01067">
    <property type="entry name" value="SPASM/twitch_domain_containing"/>
    <property type="match status" value="1"/>
</dbReference>
<dbReference type="InterPro" id="IPR026412">
    <property type="entry name" value="rSAM_Cxxx_rpt"/>
</dbReference>
<dbReference type="InterPro" id="IPR026401">
    <property type="entry name" value="CXXX_matur"/>
</dbReference>
<dbReference type="RefSeq" id="WP_143315956.1">
    <property type="nucleotide sequence ID" value="NZ_JACSRA010000008.1"/>
</dbReference>
<dbReference type="PANTHER" id="PTHR43273">
    <property type="entry name" value="ANAEROBIC SULFATASE-MATURATING ENZYME HOMOLOG ASLB-RELATED"/>
    <property type="match status" value="1"/>
</dbReference>
<keyword evidence="7" id="KW-1185">Reference proteome</keyword>
<dbReference type="InterPro" id="IPR007197">
    <property type="entry name" value="rSAM"/>
</dbReference>
<keyword evidence="3" id="KW-0408">Iron</keyword>
<proteinExistence type="predicted"/>
<feature type="domain" description="Radical SAM core" evidence="5">
    <location>
        <begin position="27"/>
        <end position="180"/>
    </location>
</feature>
<dbReference type="NCBIfam" id="TIGR04115">
    <property type="entry name" value="rSAM_Cxxx_rpt"/>
    <property type="match status" value="1"/>
</dbReference>
<keyword evidence="1" id="KW-0949">S-adenosyl-L-methionine</keyword>
<evidence type="ECO:0000259" key="5">
    <source>
        <dbReference type="Pfam" id="PF04055"/>
    </source>
</evidence>
<dbReference type="InterPro" id="IPR013785">
    <property type="entry name" value="Aldolase_TIM"/>
</dbReference>
<dbReference type="Proteomes" id="UP000627781">
    <property type="component" value="Unassembled WGS sequence"/>
</dbReference>
<dbReference type="EMBL" id="JACSRA010000008">
    <property type="protein sequence ID" value="MBD7911033.1"/>
    <property type="molecule type" value="Genomic_DNA"/>
</dbReference>
<evidence type="ECO:0000313" key="6">
    <source>
        <dbReference type="EMBL" id="MBD7911033.1"/>
    </source>
</evidence>
<accession>A0ABR8PSA9</accession>
<evidence type="ECO:0000256" key="4">
    <source>
        <dbReference type="ARBA" id="ARBA00023014"/>
    </source>
</evidence>
<evidence type="ECO:0000256" key="2">
    <source>
        <dbReference type="ARBA" id="ARBA00022723"/>
    </source>
</evidence>
<dbReference type="SUPFAM" id="SSF102114">
    <property type="entry name" value="Radical SAM enzymes"/>
    <property type="match status" value="1"/>
</dbReference>
<name>A0ABR8PSA9_9CLOT</name>
<dbReference type="SFLD" id="SFLDG01384">
    <property type="entry name" value="thioether_bond_formation_requi"/>
    <property type="match status" value="1"/>
</dbReference>
<dbReference type="NCBIfam" id="TIGR04119">
    <property type="entry name" value="CXXX_matur"/>
    <property type="match status" value="1"/>
</dbReference>
<gene>
    <name evidence="6" type="ORF">H9661_06665</name>
</gene>
<dbReference type="PANTHER" id="PTHR43273:SF8">
    <property type="entry name" value="RADICAL SAM DOMAIN PROTEIN"/>
    <property type="match status" value="1"/>
</dbReference>
<evidence type="ECO:0000256" key="1">
    <source>
        <dbReference type="ARBA" id="ARBA00022691"/>
    </source>
</evidence>
<dbReference type="Gene3D" id="3.20.20.70">
    <property type="entry name" value="Aldolase class I"/>
    <property type="match status" value="1"/>
</dbReference>
<dbReference type="Pfam" id="PF04055">
    <property type="entry name" value="Radical_SAM"/>
    <property type="match status" value="1"/>
</dbReference>
<dbReference type="CDD" id="cd01335">
    <property type="entry name" value="Radical_SAM"/>
    <property type="match status" value="1"/>
</dbReference>
<dbReference type="SFLD" id="SFLDS00029">
    <property type="entry name" value="Radical_SAM"/>
    <property type="match status" value="1"/>
</dbReference>
<evidence type="ECO:0000313" key="7">
    <source>
        <dbReference type="Proteomes" id="UP000627781"/>
    </source>
</evidence>
<keyword evidence="2" id="KW-0479">Metal-binding</keyword>
<organism evidence="6 7">
    <name type="scientific">Clostridium cibarium</name>
    <dbReference type="NCBI Taxonomy" id="2762247"/>
    <lineage>
        <taxon>Bacteria</taxon>
        <taxon>Bacillati</taxon>
        <taxon>Bacillota</taxon>
        <taxon>Clostridia</taxon>
        <taxon>Eubacteriales</taxon>
        <taxon>Clostridiaceae</taxon>
        <taxon>Clostridium</taxon>
    </lineage>
</organism>
<keyword evidence="4" id="KW-0411">Iron-sulfur</keyword>
<dbReference type="InterPro" id="IPR058240">
    <property type="entry name" value="rSAM_sf"/>
</dbReference>